<feature type="transmembrane region" description="Helical" evidence="1">
    <location>
        <begin position="324"/>
        <end position="342"/>
    </location>
</feature>
<evidence type="ECO:0000313" key="4">
    <source>
        <dbReference type="EMBL" id="MDC0829098.1"/>
    </source>
</evidence>
<keyword evidence="1" id="KW-0812">Transmembrane</keyword>
<feature type="transmembrane region" description="Helical" evidence="1">
    <location>
        <begin position="541"/>
        <end position="566"/>
    </location>
</feature>
<feature type="domain" description="DUF7654" evidence="2">
    <location>
        <begin position="564"/>
        <end position="705"/>
    </location>
</feature>
<feature type="domain" description="DUF7657" evidence="3">
    <location>
        <begin position="82"/>
        <end position="472"/>
    </location>
</feature>
<feature type="transmembrane region" description="Helical" evidence="1">
    <location>
        <begin position="12"/>
        <end position="31"/>
    </location>
</feature>
<evidence type="ECO:0000259" key="3">
    <source>
        <dbReference type="Pfam" id="PF24677"/>
    </source>
</evidence>
<evidence type="ECO:0008006" key="6">
    <source>
        <dbReference type="Google" id="ProtNLM"/>
    </source>
</evidence>
<evidence type="ECO:0000313" key="5">
    <source>
        <dbReference type="Proteomes" id="UP001220658"/>
    </source>
</evidence>
<protein>
    <recommendedName>
        <fullName evidence="6">Glycosyltransferase RgtA/B/C/D-like domain-containing protein</fullName>
    </recommendedName>
</protein>
<name>A0AAW6FVC0_9FIRM</name>
<feature type="transmembrane region" description="Helical" evidence="1">
    <location>
        <begin position="480"/>
        <end position="501"/>
    </location>
</feature>
<dbReference type="Pfam" id="PF24672">
    <property type="entry name" value="DUF7654"/>
    <property type="match status" value="1"/>
</dbReference>
<feature type="transmembrane region" description="Helical" evidence="1">
    <location>
        <begin position="239"/>
        <end position="259"/>
    </location>
</feature>
<evidence type="ECO:0000259" key="2">
    <source>
        <dbReference type="Pfam" id="PF24672"/>
    </source>
</evidence>
<feature type="transmembrane region" description="Helical" evidence="1">
    <location>
        <begin position="83"/>
        <end position="101"/>
    </location>
</feature>
<feature type="transmembrane region" description="Helical" evidence="1">
    <location>
        <begin position="392"/>
        <end position="410"/>
    </location>
</feature>
<dbReference type="AlphaFoldDB" id="A0AAW6FVC0"/>
<feature type="transmembrane region" description="Helical" evidence="1">
    <location>
        <begin position="199"/>
        <end position="219"/>
    </location>
</feature>
<proteinExistence type="predicted"/>
<dbReference type="Pfam" id="PF24677">
    <property type="entry name" value="DUF7657"/>
    <property type="match status" value="1"/>
</dbReference>
<feature type="transmembrane region" description="Helical" evidence="1">
    <location>
        <begin position="455"/>
        <end position="473"/>
    </location>
</feature>
<feature type="transmembrane region" description="Helical" evidence="1">
    <location>
        <begin position="271"/>
        <end position="289"/>
    </location>
</feature>
<reference evidence="4" key="1">
    <citation type="submission" date="2023-01" db="EMBL/GenBank/DDBJ databases">
        <title>Human gut microbiome strain richness.</title>
        <authorList>
            <person name="Chen-Liaw A."/>
        </authorList>
    </citation>
    <scope>NUCLEOTIDE SEQUENCE</scope>
    <source>
        <strain evidence="4">D55st1_G4_D55t1_190419</strain>
    </source>
</reference>
<sequence>MRRDSVFIKKGIIVFILCIFASLGTTFWYTARMNGFQGFRLLLASVTTSLFWYREIFLLLVFIFIGLHFLIPIKKMYRWMFKYRWYIGIGILLFLTLMRFHGDSIAFYHNTIQSGVGNEFSTPIFGVVRPIRSDEFVVGTPNLLASLQGGNLFSVYNDVLRGTDTLNLATGVYIGLPTLVLAPWKLVYAILPVEFAFSFCWYAPLIFGFLMMMELFYIISKSKLVSFVGSLLIIFSSWYLWWGFSVYFVNAPGVIVCLYYFTKESKLYKKVLLSIATALCFGSFIVNLYPAWQVPLGYMFLAIGIWLIHENWSSIKQFTKRDWLLLIGALILCFGLVANYFLSMSEYIEVINNTAYPGARFDSGSYNLNKLFYYIQSPFYAFKDIGNPSETGVFFSLFPIPTIAILWCWIKEEKKDWLTGGLLLVQIPMLIYATFGVPEIVAKITLLSYTTSFRIVDIIGLIQIFFIVILFSRYKNAERFHWIIAVSLSFGTAAIAAYYSWRDYPGYLNTIVMGVMILVIVGLSFVLMFKVNKQIQQATLIILAGISLFTGIYVRPISVGLSAIYAKPVAQEIMQITSNDKNTKWIAYGGGIETPAFAVACGAPTINSVNTYPNLSLWQKLDSDNQYNEIYNRYAHIKTVFTNNSTSFEIIQPDYIALNLSYEDIPKTGANYLFVNGELEFDTSNGYVSLEKIYDEYGALIYKLVY</sequence>
<accession>A0AAW6FVC0</accession>
<organism evidence="4 5">
    <name type="scientific">Faecalitalea cylindroides</name>
    <dbReference type="NCBI Taxonomy" id="39483"/>
    <lineage>
        <taxon>Bacteria</taxon>
        <taxon>Bacillati</taxon>
        <taxon>Bacillota</taxon>
        <taxon>Erysipelotrichia</taxon>
        <taxon>Erysipelotrichales</taxon>
        <taxon>Erysipelotrichaceae</taxon>
        <taxon>Faecalitalea</taxon>
    </lineage>
</organism>
<dbReference type="InterPro" id="IPR056074">
    <property type="entry name" value="DUF7657"/>
</dbReference>
<gene>
    <name evidence="4" type="ORF">POG00_10345</name>
</gene>
<evidence type="ECO:0000256" key="1">
    <source>
        <dbReference type="SAM" id="Phobius"/>
    </source>
</evidence>
<dbReference type="RefSeq" id="WP_195191193.1">
    <property type="nucleotide sequence ID" value="NZ_JADMUL010000012.1"/>
</dbReference>
<dbReference type="Proteomes" id="UP001220658">
    <property type="component" value="Unassembled WGS sequence"/>
</dbReference>
<keyword evidence="1" id="KW-1133">Transmembrane helix</keyword>
<feature type="transmembrane region" description="Helical" evidence="1">
    <location>
        <begin position="295"/>
        <end position="312"/>
    </location>
</feature>
<dbReference type="InterPro" id="IPR056071">
    <property type="entry name" value="DUF7654"/>
</dbReference>
<keyword evidence="1" id="KW-0472">Membrane</keyword>
<feature type="transmembrane region" description="Helical" evidence="1">
    <location>
        <begin position="417"/>
        <end position="435"/>
    </location>
</feature>
<feature type="transmembrane region" description="Helical" evidence="1">
    <location>
        <begin position="507"/>
        <end position="529"/>
    </location>
</feature>
<dbReference type="EMBL" id="JAQNCK010000035">
    <property type="protein sequence ID" value="MDC0829098.1"/>
    <property type="molecule type" value="Genomic_DNA"/>
</dbReference>
<feature type="transmembrane region" description="Helical" evidence="1">
    <location>
        <begin position="51"/>
        <end position="71"/>
    </location>
</feature>
<feature type="transmembrane region" description="Helical" evidence="1">
    <location>
        <begin position="166"/>
        <end position="187"/>
    </location>
</feature>
<comment type="caution">
    <text evidence="4">The sequence shown here is derived from an EMBL/GenBank/DDBJ whole genome shotgun (WGS) entry which is preliminary data.</text>
</comment>